<comment type="caution">
    <text evidence="2">The sequence shown here is derived from an EMBL/GenBank/DDBJ whole genome shotgun (WGS) entry which is preliminary data.</text>
</comment>
<dbReference type="Pfam" id="PF00128">
    <property type="entry name" value="Alpha-amylase"/>
    <property type="match status" value="2"/>
</dbReference>
<proteinExistence type="predicted"/>
<dbReference type="PANTHER" id="PTHR10357">
    <property type="entry name" value="ALPHA-AMYLASE FAMILY MEMBER"/>
    <property type="match status" value="1"/>
</dbReference>
<evidence type="ECO:0000259" key="1">
    <source>
        <dbReference type="Pfam" id="PF00128"/>
    </source>
</evidence>
<sequence length="501" mass="59641">MNLSNKKIILYELKLENFLDTNNSGFGDFKGVELKLDYFKQLGINVVAFDDILNQYQNEFNLDSIKNKYGSIKDFARIVKKFKENEIEIAPIIDLKNIKQSFINWNNMMSLYDLNKKQTNKYLTKLDPYLINKSITNTTLYELTDFIKYFEKVLDFYLKLNISTIILDNFEFLAFDSLRDEDKLKFITDLYKIIKREKPEMNVILKSHNNNLGLYKKMLSLENKCLDYLYLTWISTIGNNDFLKKNKKNYLNFNLVFKFLSAFKDDSNVIISFGSDLSGRIISKWGNEKAYFTESVKSFMMLLYSGNNSIGIYYGDEIGCLRAKFNWKFDFNNENYNEEKRFYQSKNVSLEKYFTYNCYFNKWSSYIQMPWNSNKIFNQNNRNIFFPINFEHNNVESQIKNNDSAINFVYFLNKLVFNSDFSLFFKNKNTVLENNKGIFKIKHTINQKKIIFLINLTNNHRKIIPYNNFSILTSSYANKFYSEIPKELGPFESLILYKQKH</sequence>
<protein>
    <submittedName>
        <fullName evidence="2">Glucan 1,6-alpha-glucosidase</fullName>
    </submittedName>
</protein>
<dbReference type="Gene3D" id="3.20.20.80">
    <property type="entry name" value="Glycosidases"/>
    <property type="match status" value="1"/>
</dbReference>
<feature type="domain" description="Glycosyl hydrolase family 13 catalytic" evidence="1">
    <location>
        <begin position="270"/>
        <end position="413"/>
    </location>
</feature>
<dbReference type="RefSeq" id="WP_268164674.1">
    <property type="nucleotide sequence ID" value="NZ_JAPFAP010000044.1"/>
</dbReference>
<dbReference type="InterPro" id="IPR006047">
    <property type="entry name" value="GH13_cat_dom"/>
</dbReference>
<dbReference type="InterPro" id="IPR017853">
    <property type="entry name" value="GH"/>
</dbReference>
<name>A0AA43QXA9_MYCAR</name>
<dbReference type="EMBL" id="JAPFAR010000086">
    <property type="protein sequence ID" value="MDI3349649.1"/>
    <property type="molecule type" value="Genomic_DNA"/>
</dbReference>
<evidence type="ECO:0000313" key="2">
    <source>
        <dbReference type="EMBL" id="MDI3349649.1"/>
    </source>
</evidence>
<dbReference type="GO" id="GO:0004556">
    <property type="term" value="F:alpha-amylase activity"/>
    <property type="evidence" value="ECO:0007669"/>
    <property type="project" value="TreeGrafter"/>
</dbReference>
<dbReference type="SUPFAM" id="SSF51445">
    <property type="entry name" value="(Trans)glycosidases"/>
    <property type="match status" value="1"/>
</dbReference>
<gene>
    <name evidence="2" type="ORF">DCBHLPFO_00227</name>
</gene>
<dbReference type="PANTHER" id="PTHR10357:SF179">
    <property type="entry name" value="NEUTRAL AND BASIC AMINO ACID TRANSPORT PROTEIN RBAT"/>
    <property type="match status" value="1"/>
</dbReference>
<feature type="domain" description="Glycosyl hydrolase family 13 catalytic" evidence="1">
    <location>
        <begin position="17"/>
        <end position="89"/>
    </location>
</feature>
<dbReference type="Proteomes" id="UP001162175">
    <property type="component" value="Unassembled WGS sequence"/>
</dbReference>
<dbReference type="GO" id="GO:0009313">
    <property type="term" value="P:oligosaccharide catabolic process"/>
    <property type="evidence" value="ECO:0007669"/>
    <property type="project" value="TreeGrafter"/>
</dbReference>
<organism evidence="2 3">
    <name type="scientific">Mycoplasmopsis arginini</name>
    <name type="common">Mycoplasma arginini</name>
    <dbReference type="NCBI Taxonomy" id="2094"/>
    <lineage>
        <taxon>Bacteria</taxon>
        <taxon>Bacillati</taxon>
        <taxon>Mycoplasmatota</taxon>
        <taxon>Mycoplasmoidales</taxon>
        <taxon>Metamycoplasmataceae</taxon>
        <taxon>Mycoplasmopsis</taxon>
    </lineage>
</organism>
<reference evidence="2" key="1">
    <citation type="submission" date="2022-11" db="EMBL/GenBank/DDBJ databases">
        <title>Draft genome of Mycoplasma arginini isolated from fly.</title>
        <authorList>
            <person name="Severgnini M."/>
            <person name="Gioia G."/>
            <person name="Cremonesi P."/>
            <person name="Moroni P."/>
            <person name="Addis M.F."/>
            <person name="Castiglioni B."/>
        </authorList>
    </citation>
    <scope>NUCLEOTIDE SEQUENCE</scope>
    <source>
        <strain evidence="2">QMP CG1-1632</strain>
    </source>
</reference>
<dbReference type="AlphaFoldDB" id="A0AA43QXA9"/>
<accession>A0AA43QXA9</accession>
<evidence type="ECO:0000313" key="3">
    <source>
        <dbReference type="Proteomes" id="UP001162175"/>
    </source>
</evidence>